<organism evidence="1 2">
    <name type="scientific">Hypoxylon rubiginosum</name>
    <dbReference type="NCBI Taxonomy" id="110542"/>
    <lineage>
        <taxon>Eukaryota</taxon>
        <taxon>Fungi</taxon>
        <taxon>Dikarya</taxon>
        <taxon>Ascomycota</taxon>
        <taxon>Pezizomycotina</taxon>
        <taxon>Sordariomycetes</taxon>
        <taxon>Xylariomycetidae</taxon>
        <taxon>Xylariales</taxon>
        <taxon>Hypoxylaceae</taxon>
        <taxon>Hypoxylon</taxon>
    </lineage>
</organism>
<keyword evidence="2" id="KW-1185">Reference proteome</keyword>
<evidence type="ECO:0000313" key="2">
    <source>
        <dbReference type="Proteomes" id="UP001497700"/>
    </source>
</evidence>
<proteinExistence type="predicted"/>
<protein>
    <submittedName>
        <fullName evidence="1">Uncharacterized protein</fullName>
    </submittedName>
</protein>
<accession>A0ACB9YL55</accession>
<evidence type="ECO:0000313" key="1">
    <source>
        <dbReference type="EMBL" id="KAI4859917.1"/>
    </source>
</evidence>
<comment type="caution">
    <text evidence="1">The sequence shown here is derived from an EMBL/GenBank/DDBJ whole genome shotgun (WGS) entry which is preliminary data.</text>
</comment>
<gene>
    <name evidence="1" type="ORF">F4820DRAFT_466218</name>
</gene>
<dbReference type="Proteomes" id="UP001497700">
    <property type="component" value="Unassembled WGS sequence"/>
</dbReference>
<reference evidence="1 2" key="1">
    <citation type="journal article" date="2022" name="New Phytol.">
        <title>Ecological generalism drives hyperdiversity of secondary metabolite gene clusters in xylarialean endophytes.</title>
        <authorList>
            <person name="Franco M.E.E."/>
            <person name="Wisecaver J.H."/>
            <person name="Arnold A.E."/>
            <person name="Ju Y.M."/>
            <person name="Slot J.C."/>
            <person name="Ahrendt S."/>
            <person name="Moore L.P."/>
            <person name="Eastman K.E."/>
            <person name="Scott K."/>
            <person name="Konkel Z."/>
            <person name="Mondo S.J."/>
            <person name="Kuo A."/>
            <person name="Hayes R.D."/>
            <person name="Haridas S."/>
            <person name="Andreopoulos B."/>
            <person name="Riley R."/>
            <person name="LaButti K."/>
            <person name="Pangilinan J."/>
            <person name="Lipzen A."/>
            <person name="Amirebrahimi M."/>
            <person name="Yan J."/>
            <person name="Adam C."/>
            <person name="Keymanesh K."/>
            <person name="Ng V."/>
            <person name="Louie K."/>
            <person name="Northen T."/>
            <person name="Drula E."/>
            <person name="Henrissat B."/>
            <person name="Hsieh H.M."/>
            <person name="Youens-Clark K."/>
            <person name="Lutzoni F."/>
            <person name="Miadlikowska J."/>
            <person name="Eastwood D.C."/>
            <person name="Hamelin R.C."/>
            <person name="Grigoriev I.V."/>
            <person name="U'Ren J.M."/>
        </authorList>
    </citation>
    <scope>NUCLEOTIDE SEQUENCE [LARGE SCALE GENOMIC DNA]</scope>
    <source>
        <strain evidence="1 2">CBS 119005</strain>
    </source>
</reference>
<dbReference type="EMBL" id="MU393607">
    <property type="protein sequence ID" value="KAI4859917.1"/>
    <property type="molecule type" value="Genomic_DNA"/>
</dbReference>
<sequence length="539" mass="59981">MGNSVSSSVLKKTPLTIATDTVVPLHRFDDTPLTRKVIVEFTMRFDDVLDPDKLRLSLEKLLSRRDWRKLGARLRLNFDGKLEYHIPEFFDEKRPAFAYSHIQHEMDIARHPTGSRLPRPTASPAVLCDPEDFAPLLRRWGGPRRLSDYLYTDAPQLSLHVVSFADATVVSLSWPHTLLDAMGRRELLDAWVATLEGRDGDVKPLLGVLHDPLAPLGTAPQEPYVLSHRRLSPWQALMFAIAYIWTTLFWWRGEETRMVCVPAAHIRSLHQGALDYLAAAQQSEEDHGRYSDEEKKIKPFVSEGDVLSSWIARLALLHLRREDGSNGDQTVSILNAFGMRSVLARDLLPPTHAYVGNAVAGVYAFVAARDLFARPLGFAAAAVRRSIAEQGTRAQVEARAAVDLRRRGRSAVYGDPGMAPIMISNWSKARFFDTDFSAAVVARPGTNLGRRSNKIGRPSYIQPNGLVAGIPTRNSFPIVGKDAASNYWFEGTLGRGLWGQVQEAMDLEHRYLTHQFESAQGNGVAESNGGGDGQVLLNF</sequence>
<name>A0ACB9YL55_9PEZI</name>